<dbReference type="OrthoDB" id="4951845at2759"/>
<evidence type="ECO:0000313" key="3">
    <source>
        <dbReference type="Proteomes" id="UP000443090"/>
    </source>
</evidence>
<comment type="caution">
    <text evidence="2">The sequence shown here is derived from an EMBL/GenBank/DDBJ whole genome shotgun (WGS) entry which is preliminary data.</text>
</comment>
<feature type="domain" description="Glutathione S-transferase UstS-like C-terminal" evidence="1">
    <location>
        <begin position="91"/>
        <end position="193"/>
    </location>
</feature>
<dbReference type="AlphaFoldDB" id="A0A8H8U9Z3"/>
<keyword evidence="3" id="KW-1185">Reference proteome</keyword>
<dbReference type="Pfam" id="PF22041">
    <property type="entry name" value="GST_C_7"/>
    <property type="match status" value="1"/>
</dbReference>
<gene>
    <name evidence="2" type="primary">ustS_1</name>
    <name evidence="2" type="ORF">LOCC1_G006703</name>
</gene>
<sequence>MSKLTLYDLPSKGRCSCWSLNPWKTRLALNFKNIDYKTEWTEYPDIASRLSPHFPTAPISWNPKPSPSVSKKDHPTPPLHLDSPLLPKVQALLPKIMPPLSPVWQPAVPTNLLNPASKEFFERTRAERLGKPLAQIAQESGGEEAWMAALPGIKELGALVKAEGGPFVMGKTPSYADFVIVGWLRFFKVIDEKLYERVVSIEPAFGTLYDASKQWLERDDH</sequence>
<proteinExistence type="predicted"/>
<dbReference type="InterPro" id="IPR054416">
    <property type="entry name" value="GST_UstS-like_C"/>
</dbReference>
<keyword evidence="2" id="KW-0808">Transferase</keyword>
<protein>
    <submittedName>
        <fullName evidence="2">Glutathione S-transferase-like protein</fullName>
    </submittedName>
</protein>
<evidence type="ECO:0000313" key="2">
    <source>
        <dbReference type="EMBL" id="TVY36989.1"/>
    </source>
</evidence>
<dbReference type="EMBL" id="QGMI01000759">
    <property type="protein sequence ID" value="TVY36989.1"/>
    <property type="molecule type" value="Genomic_DNA"/>
</dbReference>
<dbReference type="InterPro" id="IPR036282">
    <property type="entry name" value="Glutathione-S-Trfase_C_sf"/>
</dbReference>
<name>A0A8H8U9Z3_9HELO</name>
<dbReference type="GO" id="GO:0016740">
    <property type="term" value="F:transferase activity"/>
    <property type="evidence" value="ECO:0007669"/>
    <property type="project" value="UniProtKB-KW"/>
</dbReference>
<dbReference type="SUPFAM" id="SSF47616">
    <property type="entry name" value="GST C-terminal domain-like"/>
    <property type="match status" value="1"/>
</dbReference>
<reference evidence="2 3" key="1">
    <citation type="submission" date="2018-05" db="EMBL/GenBank/DDBJ databases">
        <title>Genome sequencing and assembly of the regulated plant pathogen Lachnellula willkommii and related sister species for the development of diagnostic species identification markers.</title>
        <authorList>
            <person name="Giroux E."/>
            <person name="Bilodeau G."/>
        </authorList>
    </citation>
    <scope>NUCLEOTIDE SEQUENCE [LARGE SCALE GENOMIC DNA]</scope>
    <source>
        <strain evidence="2 3">CBS 160.35</strain>
    </source>
</reference>
<evidence type="ECO:0000259" key="1">
    <source>
        <dbReference type="Pfam" id="PF22041"/>
    </source>
</evidence>
<dbReference type="Proteomes" id="UP000443090">
    <property type="component" value="Unassembled WGS sequence"/>
</dbReference>
<organism evidence="2 3">
    <name type="scientific">Lachnellula occidentalis</name>
    <dbReference type="NCBI Taxonomy" id="215460"/>
    <lineage>
        <taxon>Eukaryota</taxon>
        <taxon>Fungi</taxon>
        <taxon>Dikarya</taxon>
        <taxon>Ascomycota</taxon>
        <taxon>Pezizomycotina</taxon>
        <taxon>Leotiomycetes</taxon>
        <taxon>Helotiales</taxon>
        <taxon>Lachnaceae</taxon>
        <taxon>Lachnellula</taxon>
    </lineage>
</organism>
<accession>A0A8H8U9Z3</accession>
<dbReference type="Gene3D" id="3.40.30.10">
    <property type="entry name" value="Glutaredoxin"/>
    <property type="match status" value="1"/>
</dbReference>
<dbReference type="Gene3D" id="1.20.1050.10">
    <property type="match status" value="1"/>
</dbReference>